<accession>A0A5B7IWL3</accession>
<dbReference type="EMBL" id="VSRR010077391">
    <property type="protein sequence ID" value="MPC88302.1"/>
    <property type="molecule type" value="Genomic_DNA"/>
</dbReference>
<proteinExistence type="predicted"/>
<comment type="caution">
    <text evidence="1">The sequence shown here is derived from an EMBL/GenBank/DDBJ whole genome shotgun (WGS) entry which is preliminary data.</text>
</comment>
<dbReference type="AlphaFoldDB" id="A0A5B7IWL3"/>
<evidence type="ECO:0000313" key="1">
    <source>
        <dbReference type="EMBL" id="MPC88302.1"/>
    </source>
</evidence>
<organism evidence="1 2">
    <name type="scientific">Portunus trituberculatus</name>
    <name type="common">Swimming crab</name>
    <name type="synonym">Neptunus trituberculatus</name>
    <dbReference type="NCBI Taxonomy" id="210409"/>
    <lineage>
        <taxon>Eukaryota</taxon>
        <taxon>Metazoa</taxon>
        <taxon>Ecdysozoa</taxon>
        <taxon>Arthropoda</taxon>
        <taxon>Crustacea</taxon>
        <taxon>Multicrustacea</taxon>
        <taxon>Malacostraca</taxon>
        <taxon>Eumalacostraca</taxon>
        <taxon>Eucarida</taxon>
        <taxon>Decapoda</taxon>
        <taxon>Pleocyemata</taxon>
        <taxon>Brachyura</taxon>
        <taxon>Eubrachyura</taxon>
        <taxon>Portunoidea</taxon>
        <taxon>Portunidae</taxon>
        <taxon>Portuninae</taxon>
        <taxon>Portunus</taxon>
    </lineage>
</organism>
<dbReference type="Proteomes" id="UP000324222">
    <property type="component" value="Unassembled WGS sequence"/>
</dbReference>
<sequence>MERKVTLKININSQTEMSQFICIHAPRSALEGMVLVVVVVEAVGKVRCA</sequence>
<evidence type="ECO:0000313" key="2">
    <source>
        <dbReference type="Proteomes" id="UP000324222"/>
    </source>
</evidence>
<name>A0A5B7IWL3_PORTR</name>
<protein>
    <submittedName>
        <fullName evidence="1">Uncharacterized protein</fullName>
    </submittedName>
</protein>
<keyword evidence="2" id="KW-1185">Reference proteome</keyword>
<gene>
    <name evidence="1" type="ORF">E2C01_083203</name>
</gene>
<reference evidence="1 2" key="1">
    <citation type="submission" date="2019-05" db="EMBL/GenBank/DDBJ databases">
        <title>Another draft genome of Portunus trituberculatus and its Hox gene families provides insights of decapod evolution.</title>
        <authorList>
            <person name="Jeong J.-H."/>
            <person name="Song I."/>
            <person name="Kim S."/>
            <person name="Choi T."/>
            <person name="Kim D."/>
            <person name="Ryu S."/>
            <person name="Kim W."/>
        </authorList>
    </citation>
    <scope>NUCLEOTIDE SEQUENCE [LARGE SCALE GENOMIC DNA]</scope>
    <source>
        <tissue evidence="1">Muscle</tissue>
    </source>
</reference>